<dbReference type="Pfam" id="PF01565">
    <property type="entry name" value="FAD_binding_4"/>
    <property type="match status" value="1"/>
</dbReference>
<proteinExistence type="predicted"/>
<dbReference type="EMBL" id="UPSH01000001">
    <property type="protein sequence ID" value="VBB18144.1"/>
    <property type="molecule type" value="Genomic_DNA"/>
</dbReference>
<dbReference type="PANTHER" id="PTHR43762:SF1">
    <property type="entry name" value="D-ARABINONO-1,4-LACTONE OXIDASE"/>
    <property type="match status" value="1"/>
</dbReference>
<dbReference type="InterPro" id="IPR006094">
    <property type="entry name" value="Oxid_FAD_bind_N"/>
</dbReference>
<organism evidence="3 4">
    <name type="scientific">Yasminevirus sp. GU-2018</name>
    <dbReference type="NCBI Taxonomy" id="2420051"/>
    <lineage>
        <taxon>Viruses</taxon>
        <taxon>Varidnaviria</taxon>
        <taxon>Bamfordvirae</taxon>
        <taxon>Nucleocytoviricota</taxon>
        <taxon>Megaviricetes</taxon>
        <taxon>Imitervirales</taxon>
        <taxon>Mimiviridae</taxon>
        <taxon>Klosneuvirinae</taxon>
        <taxon>Yasminevirus</taxon>
        <taxon>Yasminevirus saudimassiliense</taxon>
    </lineage>
</organism>
<name>A0A5K0U9H1_9VIRU</name>
<dbReference type="Gene3D" id="3.30.43.10">
    <property type="entry name" value="Uridine Diphospho-n-acetylenolpyruvylglucosamine Reductase, domain 2"/>
    <property type="match status" value="1"/>
</dbReference>
<dbReference type="SUPFAM" id="SSF56176">
    <property type="entry name" value="FAD-binding/transporter-associated domain-like"/>
    <property type="match status" value="1"/>
</dbReference>
<dbReference type="InterPro" id="IPR016169">
    <property type="entry name" value="FAD-bd_PCMH_sub2"/>
</dbReference>
<dbReference type="InterPro" id="IPR036318">
    <property type="entry name" value="FAD-bd_PCMH-like_sf"/>
</dbReference>
<dbReference type="Gene3D" id="3.30.465.10">
    <property type="match status" value="1"/>
</dbReference>
<dbReference type="InterPro" id="IPR010031">
    <property type="entry name" value="FAD_lactone_oxidase-like"/>
</dbReference>
<protein>
    <submittedName>
        <fullName evidence="3">FAD-binding protein</fullName>
    </submittedName>
</protein>
<dbReference type="GO" id="GO:0016020">
    <property type="term" value="C:membrane"/>
    <property type="evidence" value="ECO:0007669"/>
    <property type="project" value="InterPro"/>
</dbReference>
<accession>A0A5K0U9H1</accession>
<dbReference type="GO" id="GO:0003885">
    <property type="term" value="F:D-arabinono-1,4-lactone oxidase activity"/>
    <property type="evidence" value="ECO:0007669"/>
    <property type="project" value="InterPro"/>
</dbReference>
<evidence type="ECO:0000313" key="3">
    <source>
        <dbReference type="EMBL" id="VBB18144.1"/>
    </source>
</evidence>
<keyword evidence="1" id="KW-0560">Oxidoreductase</keyword>
<dbReference type="InterPro" id="IPR016166">
    <property type="entry name" value="FAD-bd_PCMH"/>
</dbReference>
<sequence length="465" mass="52988">MPILKNWNSMFKSCPQKIFTPKNVEELKSVLLEMIGEDRRIRVVGPARHTWGDLSMSNDVVINMKKFNKVVSHTIPPHIDVQKISNDTHYTVTVQGGVILEDLLKFCVKHNVMIKNMGAIDKQTVAGVFSTGTHGSTTGDQPQTFSDQVTSIKMMLSDGSVQTFSKNSDDWNALMCGLGYFGIILELTLEVVPIYDIHEVNQRYSLNDLGTKQQFTQWLDDLMTSNDHLELIYFPTDNDVIVRKRIKVQHSSSVGSRIKNWWNPVADNLTGYVREFFTKVGNRFPSTVPTLLRIATKQIVKTKSERTLRADVLFINNTLCHYNTTTVIDQEFSAPYSEAYSAFYIAKDLVDSIFKQNRGAVFSFRFDPGNDSCIGTSTGRKTIFLEVQHMTNSLSPESLTIYKNVENTAYNEGWRTHWGKYNGMNKQLLQSLYPQSNVDKFMNIKNKLDPKNVFGNEYLDSVFML</sequence>
<dbReference type="Proteomes" id="UP000594342">
    <property type="component" value="Unassembled WGS sequence"/>
</dbReference>
<keyword evidence="4" id="KW-1185">Reference proteome</keyword>
<dbReference type="PROSITE" id="PS51387">
    <property type="entry name" value="FAD_PCMH"/>
    <property type="match status" value="1"/>
</dbReference>
<gene>
    <name evidence="3" type="ORF">YASMINEVIRUS_607</name>
</gene>
<dbReference type="InterPro" id="IPR016167">
    <property type="entry name" value="FAD-bd_PCMH_sub1"/>
</dbReference>
<dbReference type="PANTHER" id="PTHR43762">
    <property type="entry name" value="L-GULONOLACTONE OXIDASE"/>
    <property type="match status" value="1"/>
</dbReference>
<evidence type="ECO:0000313" key="4">
    <source>
        <dbReference type="Proteomes" id="UP000594342"/>
    </source>
</evidence>
<evidence type="ECO:0000259" key="2">
    <source>
        <dbReference type="PROSITE" id="PS51387"/>
    </source>
</evidence>
<comment type="caution">
    <text evidence="3">The sequence shown here is derived from an EMBL/GenBank/DDBJ whole genome shotgun (WGS) entry which is preliminary data.</text>
</comment>
<reference evidence="3 4" key="1">
    <citation type="submission" date="2018-10" db="EMBL/GenBank/DDBJ databases">
        <authorList>
            <consortium name="IHU Genomes"/>
        </authorList>
    </citation>
    <scope>NUCLEOTIDE SEQUENCE [LARGE SCALE GENOMIC DNA]</scope>
    <source>
        <strain evidence="3 4">A1</strain>
    </source>
</reference>
<dbReference type="GO" id="GO:0071949">
    <property type="term" value="F:FAD binding"/>
    <property type="evidence" value="ECO:0007669"/>
    <property type="project" value="InterPro"/>
</dbReference>
<dbReference type="Pfam" id="PF04030">
    <property type="entry name" value="ALO"/>
    <property type="match status" value="1"/>
</dbReference>
<dbReference type="PIRSF" id="PIRSF000136">
    <property type="entry name" value="LGO_GLO"/>
    <property type="match status" value="1"/>
</dbReference>
<feature type="domain" description="FAD-binding PCMH-type" evidence="2">
    <location>
        <begin position="11"/>
        <end position="194"/>
    </location>
</feature>
<evidence type="ECO:0000256" key="1">
    <source>
        <dbReference type="ARBA" id="ARBA00023002"/>
    </source>
</evidence>
<dbReference type="InterPro" id="IPR007173">
    <property type="entry name" value="ALO_C"/>
</dbReference>